<evidence type="ECO:0000256" key="4">
    <source>
        <dbReference type="ARBA" id="ARBA00022807"/>
    </source>
</evidence>
<proteinExistence type="inferred from homology"/>
<dbReference type="AlphaFoldDB" id="A0A851UQQ9"/>
<dbReference type="InterPro" id="IPR038765">
    <property type="entry name" value="Papain-like_cys_pep_sf"/>
</dbReference>
<organism evidence="6 7">
    <name type="scientific">Elachura formosa</name>
    <name type="common">spotted wren-babbler</name>
    <dbReference type="NCBI Taxonomy" id="1463973"/>
    <lineage>
        <taxon>Eukaryota</taxon>
        <taxon>Metazoa</taxon>
        <taxon>Chordata</taxon>
        <taxon>Craniata</taxon>
        <taxon>Vertebrata</taxon>
        <taxon>Euteleostomi</taxon>
        <taxon>Archelosauria</taxon>
        <taxon>Archosauria</taxon>
        <taxon>Dinosauria</taxon>
        <taxon>Saurischia</taxon>
        <taxon>Theropoda</taxon>
        <taxon>Coelurosauria</taxon>
        <taxon>Aves</taxon>
        <taxon>Neognathae</taxon>
        <taxon>Neoaves</taxon>
        <taxon>Telluraves</taxon>
        <taxon>Australaves</taxon>
        <taxon>Passeriformes</taxon>
        <taxon>Elachuridae</taxon>
        <taxon>Elachura</taxon>
    </lineage>
</organism>
<evidence type="ECO:0000313" key="7">
    <source>
        <dbReference type="Proteomes" id="UP000623542"/>
    </source>
</evidence>
<dbReference type="GO" id="GO:0005634">
    <property type="term" value="C:nucleus"/>
    <property type="evidence" value="ECO:0007669"/>
    <property type="project" value="TreeGrafter"/>
</dbReference>
<dbReference type="PROSITE" id="PS50600">
    <property type="entry name" value="ULP_PROTEASE"/>
    <property type="match status" value="1"/>
</dbReference>
<dbReference type="GO" id="GO:0080090">
    <property type="term" value="P:regulation of primary metabolic process"/>
    <property type="evidence" value="ECO:0007669"/>
    <property type="project" value="UniProtKB-ARBA"/>
</dbReference>
<keyword evidence="7" id="KW-1185">Reference proteome</keyword>
<dbReference type="SUPFAM" id="SSF54001">
    <property type="entry name" value="Cysteine proteinases"/>
    <property type="match status" value="1"/>
</dbReference>
<accession>A0A851UQQ9</accession>
<feature type="domain" description="Ubiquitin-like protease family profile" evidence="5">
    <location>
        <begin position="32"/>
        <end position="196"/>
    </location>
</feature>
<keyword evidence="4" id="KW-0788">Thiol protease</keyword>
<dbReference type="GO" id="GO:0016929">
    <property type="term" value="F:deSUMOylase activity"/>
    <property type="evidence" value="ECO:0007669"/>
    <property type="project" value="TreeGrafter"/>
</dbReference>
<dbReference type="Pfam" id="PF02902">
    <property type="entry name" value="Peptidase_C48"/>
    <property type="match status" value="1"/>
</dbReference>
<dbReference type="EMBL" id="WBNG01000872">
    <property type="protein sequence ID" value="NXD28990.1"/>
    <property type="molecule type" value="Genomic_DNA"/>
</dbReference>
<dbReference type="PANTHER" id="PTHR12606">
    <property type="entry name" value="SENTRIN/SUMO-SPECIFIC PROTEASE"/>
    <property type="match status" value="1"/>
</dbReference>
<dbReference type="Gene3D" id="3.40.395.10">
    <property type="entry name" value="Adenoviral Proteinase, Chain A"/>
    <property type="match status" value="1"/>
</dbReference>
<dbReference type="FunFam" id="3.40.395.10:FF:000001">
    <property type="entry name" value="Sentrin-specific protease 1"/>
    <property type="match status" value="1"/>
</dbReference>
<keyword evidence="3" id="KW-0378">Hydrolase</keyword>
<comment type="similarity">
    <text evidence="1">Belongs to the peptidase C48 family.</text>
</comment>
<dbReference type="InterPro" id="IPR003653">
    <property type="entry name" value="Peptidase_C48_C"/>
</dbReference>
<dbReference type="GO" id="GO:0060255">
    <property type="term" value="P:regulation of macromolecule metabolic process"/>
    <property type="evidence" value="ECO:0007669"/>
    <property type="project" value="UniProtKB-ARBA"/>
</dbReference>
<gene>
    <name evidence="6" type="primary">Senp2</name>
    <name evidence="6" type="ORF">ELAFOR_R05427</name>
</gene>
<protein>
    <submittedName>
        <fullName evidence="6">SENP2 protease</fullName>
    </submittedName>
</protein>
<evidence type="ECO:0000259" key="5">
    <source>
        <dbReference type="PROSITE" id="PS50600"/>
    </source>
</evidence>
<dbReference type="GO" id="GO:0016926">
    <property type="term" value="P:protein desumoylation"/>
    <property type="evidence" value="ECO:0007669"/>
    <property type="project" value="TreeGrafter"/>
</dbReference>
<evidence type="ECO:0000256" key="2">
    <source>
        <dbReference type="ARBA" id="ARBA00022670"/>
    </source>
</evidence>
<keyword evidence="2 6" id="KW-0645">Protease</keyword>
<dbReference type="GO" id="GO:0006508">
    <property type="term" value="P:proteolysis"/>
    <property type="evidence" value="ECO:0007669"/>
    <property type="project" value="UniProtKB-KW"/>
</dbReference>
<evidence type="ECO:0000256" key="1">
    <source>
        <dbReference type="ARBA" id="ARBA00005234"/>
    </source>
</evidence>
<dbReference type="Proteomes" id="UP000623542">
    <property type="component" value="Unassembled WGS sequence"/>
</dbReference>
<dbReference type="PANTHER" id="PTHR12606:SF11">
    <property type="entry name" value="SENTRIN-SPECIFIC PROTEASE 2"/>
    <property type="match status" value="1"/>
</dbReference>
<feature type="non-terminal residue" evidence="6">
    <location>
        <position position="1"/>
    </location>
</feature>
<comment type="caution">
    <text evidence="6">The sequence shown here is derived from an EMBL/GenBank/DDBJ whole genome shotgun (WGS) entry which is preliminary data.</text>
</comment>
<evidence type="ECO:0000313" key="6">
    <source>
        <dbReference type="EMBL" id="NXD28990.1"/>
    </source>
</evidence>
<sequence>TVSFVPQAMEREISAAFLSGGPEDILSTAFKLIVTREDICTLKPQGWLNDSIINFYMTLVVERSKKKGYPAVYAFNTFFYSKLNSASHRGVKKWTKGVDIFEHDVILVPVHLTVHWSLLVVDLRKKTIKYFDSLGQKGNHVCKTVLNYLKEESKEKRNIELTDSEWTLHSMGREEIPQQNNGSDCGVFVCKFADFISRDKPIIFTREHMPYFRKKMVWEIIHQQLL</sequence>
<name>A0A851UQQ9_9PASS</name>
<reference evidence="6" key="1">
    <citation type="submission" date="2019-09" db="EMBL/GenBank/DDBJ databases">
        <title>Bird 10,000 Genomes (B10K) Project - Family phase.</title>
        <authorList>
            <person name="Zhang G."/>
        </authorList>
    </citation>
    <scope>NUCLEOTIDE SEQUENCE</scope>
    <source>
        <strain evidence="6">B10K-IZCAS-20218</strain>
        <tissue evidence="6">Blood</tissue>
    </source>
</reference>
<feature type="non-terminal residue" evidence="6">
    <location>
        <position position="226"/>
    </location>
</feature>
<evidence type="ECO:0000256" key="3">
    <source>
        <dbReference type="ARBA" id="ARBA00022801"/>
    </source>
</evidence>
<dbReference type="OrthoDB" id="1939479at2759"/>